<dbReference type="GO" id="GO:0005666">
    <property type="term" value="C:RNA polymerase III complex"/>
    <property type="evidence" value="ECO:0007669"/>
    <property type="project" value="UniProtKB-UniRule"/>
</dbReference>
<evidence type="ECO:0000256" key="3">
    <source>
        <dbReference type="ARBA" id="ARBA00023163"/>
    </source>
</evidence>
<comment type="subunit">
    <text evidence="5">Component of the RNA polymerase III (Pol III) complex consisting of 17 subunits.</text>
</comment>
<evidence type="ECO:0000313" key="9">
    <source>
        <dbReference type="EMBL" id="KAJ3431797.1"/>
    </source>
</evidence>
<name>A0AAV7YST3_9EUKA</name>
<dbReference type="PANTHER" id="PTHR12949">
    <property type="entry name" value="RNA POLYMERASE III DNA DIRECTED -RELATED"/>
    <property type="match status" value="1"/>
</dbReference>
<dbReference type="PANTHER" id="PTHR12949:SF0">
    <property type="entry name" value="DNA-DIRECTED RNA POLYMERASE III SUBUNIT RPC3"/>
    <property type="match status" value="1"/>
</dbReference>
<organism evidence="9 10">
    <name type="scientific">Anaeramoeba flamelloides</name>
    <dbReference type="NCBI Taxonomy" id="1746091"/>
    <lineage>
        <taxon>Eukaryota</taxon>
        <taxon>Metamonada</taxon>
        <taxon>Anaeramoebidae</taxon>
        <taxon>Anaeramoeba</taxon>
    </lineage>
</organism>
<evidence type="ECO:0000256" key="4">
    <source>
        <dbReference type="ARBA" id="ARBA00023242"/>
    </source>
</evidence>
<keyword evidence="2 5" id="KW-0240">DNA-directed RNA polymerase</keyword>
<comment type="caution">
    <text evidence="9">The sequence shown here is derived from an EMBL/GenBank/DDBJ whole genome shotgun (WGS) entry which is preliminary data.</text>
</comment>
<comment type="subcellular location">
    <subcellularLocation>
        <location evidence="1 5">Nucleus</location>
    </subcellularLocation>
</comment>
<dbReference type="InterPro" id="IPR039748">
    <property type="entry name" value="RPC3"/>
</dbReference>
<dbReference type="EMBL" id="JANTQA010000047">
    <property type="protein sequence ID" value="KAJ3431797.1"/>
    <property type="molecule type" value="Genomic_DNA"/>
</dbReference>
<keyword evidence="4 5" id="KW-0539">Nucleus</keyword>
<evidence type="ECO:0000256" key="5">
    <source>
        <dbReference type="RuleBase" id="RU367076"/>
    </source>
</evidence>
<evidence type="ECO:0000313" key="10">
    <source>
        <dbReference type="Proteomes" id="UP001146793"/>
    </source>
</evidence>
<evidence type="ECO:0000259" key="7">
    <source>
        <dbReference type="Pfam" id="PF08221"/>
    </source>
</evidence>
<keyword evidence="3 5" id="KW-0804">Transcription</keyword>
<proteinExistence type="inferred from homology"/>
<evidence type="ECO:0000259" key="8">
    <source>
        <dbReference type="Pfam" id="PF22536"/>
    </source>
</evidence>
<feature type="domain" description="DNA-directed RNA polymerase III subunit RPC3 winged-helix" evidence="8">
    <location>
        <begin position="471"/>
        <end position="547"/>
    </location>
</feature>
<evidence type="ECO:0000256" key="1">
    <source>
        <dbReference type="ARBA" id="ARBA00004123"/>
    </source>
</evidence>
<protein>
    <recommendedName>
        <fullName evidence="5">DNA-directed RNA polymerase III subunit RPC3</fullName>
        <shortName evidence="5">RNA polymerase III subunit C3</shortName>
    </recommendedName>
</protein>
<dbReference type="InterPro" id="IPR036388">
    <property type="entry name" value="WH-like_DNA-bd_sf"/>
</dbReference>
<evidence type="ECO:0000256" key="6">
    <source>
        <dbReference type="SAM" id="MobiDB-lite"/>
    </source>
</evidence>
<feature type="region of interest" description="Disordered" evidence="6">
    <location>
        <begin position="239"/>
        <end position="285"/>
    </location>
</feature>
<dbReference type="Gene3D" id="1.10.10.10">
    <property type="entry name" value="Winged helix-like DNA-binding domain superfamily/Winged helix DNA-binding domain"/>
    <property type="match status" value="3"/>
</dbReference>
<dbReference type="InterPro" id="IPR055207">
    <property type="entry name" value="POLR3C_WHD"/>
</dbReference>
<dbReference type="Pfam" id="PF08221">
    <property type="entry name" value="HTH_9"/>
    <property type="match status" value="1"/>
</dbReference>
<feature type="domain" description="RNA polymerase III subunit RPC82-related helix-turn-helix" evidence="7">
    <location>
        <begin position="8"/>
        <end position="64"/>
    </location>
</feature>
<evidence type="ECO:0000256" key="2">
    <source>
        <dbReference type="ARBA" id="ARBA00022478"/>
    </source>
</evidence>
<reference evidence="9" key="1">
    <citation type="submission" date="2022-08" db="EMBL/GenBank/DDBJ databases">
        <title>Novel sulphate-reducing endosymbionts in the free-living metamonad Anaeramoeba.</title>
        <authorList>
            <person name="Jerlstrom-Hultqvist J."/>
            <person name="Cepicka I."/>
            <person name="Gallot-Lavallee L."/>
            <person name="Salas-Leiva D."/>
            <person name="Curtis B.A."/>
            <person name="Zahonova K."/>
            <person name="Pipaliya S."/>
            <person name="Dacks J."/>
            <person name="Roger A.J."/>
        </authorList>
    </citation>
    <scope>NUCLEOTIDE SEQUENCE</scope>
    <source>
        <strain evidence="9">Busselton2</strain>
    </source>
</reference>
<accession>A0AAV7YST3</accession>
<comment type="similarity">
    <text evidence="5">Belongs to the eukaryotic RPC3/POLR3C RNA polymerase subunit family.</text>
</comment>
<sequence>MSYKLLDELCLKIVAPFGEIVKTVCKDLLVYGPSTIQQIINRTKLNKYETKIAIYTMINHQFVTTVLMFEKQNQRSVVKYMVFRNSIVLRLRYPKFIWYVKQAFDSPIETQIVEYLLSVGRETKKNIISEQLTKLENSDEKTKKQVKKAFEKLLNKGFLKKTKMNGYNNEIITDEFISKKNQIVKYIEIEKEKERNRKTKSKNPKIPREISKRVGFIEIQINQDLRKTVTNSKNSNDILQLLQNNKRKKDTQDDKDRKKKKKKKKKEAEMQSRKRTFQSTEKNGQTNNKKKIYFSIKEIEYDKDNIEKVYQIDLRNMIRFRRNHRIVKFITKKISLQAGEASKIILELVDAALTFHRKRIKNEKKALNTENLDPEDRPEFAKRFRFLISRTLIFQKIKETLKIEDNSKITKLIDTLSDERIKMLRDPELETILSKRKNSKKLQQSQILKNRSKTVLFDLETIINRMTQEIISEVVNHKLGNYAFRIFNLLCDSKMLDERNIGELTMIGEKESKIVLYQLFNEKFVSLQSIPKSKDHASTKSFHLWKVNLEEQKKKMLFHTYKTIYNLFLRRNYELKQAEDLKSKILQETLSEYDQTRLNDLGGKKFLLEHFLFKIDSDIELLRDFSLEY</sequence>
<dbReference type="InterPro" id="IPR013197">
    <property type="entry name" value="RNA_pol_III_RPC82-rel_HTH"/>
</dbReference>
<dbReference type="Pfam" id="PF22536">
    <property type="entry name" value="WHD_POLR3C"/>
    <property type="match status" value="1"/>
</dbReference>
<comment type="function">
    <text evidence="5">DNA-dependent RNA polymerase catalyzes the transcription of DNA into RNA using the four ribonucleoside triphosphates as substrates. Specific core component of RNA polymerase III which synthesizes small RNAs, such as 5S rRNA and tRNAs.</text>
</comment>
<dbReference type="Proteomes" id="UP001146793">
    <property type="component" value="Unassembled WGS sequence"/>
</dbReference>
<dbReference type="GO" id="GO:0003697">
    <property type="term" value="F:single-stranded DNA binding"/>
    <property type="evidence" value="ECO:0007669"/>
    <property type="project" value="UniProtKB-UniRule"/>
</dbReference>
<gene>
    <name evidence="9" type="ORF">M0812_20719</name>
</gene>
<dbReference type="AlphaFoldDB" id="A0AAV7YST3"/>